<feature type="compositionally biased region" description="Acidic residues" evidence="1">
    <location>
        <begin position="103"/>
        <end position="112"/>
    </location>
</feature>
<keyword evidence="3" id="KW-1185">Reference proteome</keyword>
<name>A0AAE0WBR9_9BIVA</name>
<reference evidence="2" key="2">
    <citation type="journal article" date="2021" name="Genome Biol. Evol.">
        <title>Developing a high-quality reference genome for a parasitic bivalve with doubly uniparental inheritance (Bivalvia: Unionida).</title>
        <authorList>
            <person name="Smith C.H."/>
        </authorList>
    </citation>
    <scope>NUCLEOTIDE SEQUENCE</scope>
    <source>
        <strain evidence="2">CHS0354</strain>
        <tissue evidence="2">Mantle</tissue>
    </source>
</reference>
<evidence type="ECO:0000313" key="3">
    <source>
        <dbReference type="Proteomes" id="UP001195483"/>
    </source>
</evidence>
<reference evidence="2" key="3">
    <citation type="submission" date="2023-05" db="EMBL/GenBank/DDBJ databases">
        <authorList>
            <person name="Smith C.H."/>
        </authorList>
    </citation>
    <scope>NUCLEOTIDE SEQUENCE</scope>
    <source>
        <strain evidence="2">CHS0354</strain>
        <tissue evidence="2">Mantle</tissue>
    </source>
</reference>
<gene>
    <name evidence="2" type="ORF">CHS0354_001364</name>
</gene>
<protein>
    <submittedName>
        <fullName evidence="2">Uncharacterized protein</fullName>
    </submittedName>
</protein>
<dbReference type="EMBL" id="JAEAOA010000133">
    <property type="protein sequence ID" value="KAK3609433.1"/>
    <property type="molecule type" value="Genomic_DNA"/>
</dbReference>
<comment type="caution">
    <text evidence="2">The sequence shown here is derived from an EMBL/GenBank/DDBJ whole genome shotgun (WGS) entry which is preliminary data.</text>
</comment>
<organism evidence="2 3">
    <name type="scientific">Potamilus streckersoni</name>
    <dbReference type="NCBI Taxonomy" id="2493646"/>
    <lineage>
        <taxon>Eukaryota</taxon>
        <taxon>Metazoa</taxon>
        <taxon>Spiralia</taxon>
        <taxon>Lophotrochozoa</taxon>
        <taxon>Mollusca</taxon>
        <taxon>Bivalvia</taxon>
        <taxon>Autobranchia</taxon>
        <taxon>Heteroconchia</taxon>
        <taxon>Palaeoheterodonta</taxon>
        <taxon>Unionida</taxon>
        <taxon>Unionoidea</taxon>
        <taxon>Unionidae</taxon>
        <taxon>Ambleminae</taxon>
        <taxon>Lampsilini</taxon>
        <taxon>Potamilus</taxon>
    </lineage>
</organism>
<dbReference type="Proteomes" id="UP001195483">
    <property type="component" value="Unassembled WGS sequence"/>
</dbReference>
<evidence type="ECO:0000256" key="1">
    <source>
        <dbReference type="SAM" id="MobiDB-lite"/>
    </source>
</evidence>
<feature type="region of interest" description="Disordered" evidence="1">
    <location>
        <begin position="92"/>
        <end position="112"/>
    </location>
</feature>
<accession>A0AAE0WBR9</accession>
<evidence type="ECO:0000313" key="2">
    <source>
        <dbReference type="EMBL" id="KAK3609433.1"/>
    </source>
</evidence>
<sequence length="112" mass="13058">MSISGFASQLPAKEPIRFWCFVRFEKESKIPISTRVFTVLRMEQSPEPKIEIRQEDDDRIEIGQGDIFKKMTFHTTALMKSIKMKMVETKWSKKQGTSPGDQEIAEQEVFLE</sequence>
<proteinExistence type="predicted"/>
<reference evidence="2" key="1">
    <citation type="journal article" date="2021" name="Genome Biol. Evol.">
        <title>A High-Quality Reference Genome for a Parasitic Bivalve with Doubly Uniparental Inheritance (Bivalvia: Unionida).</title>
        <authorList>
            <person name="Smith C.H."/>
        </authorList>
    </citation>
    <scope>NUCLEOTIDE SEQUENCE</scope>
    <source>
        <tissue evidence="2">Mantle</tissue>
    </source>
</reference>
<dbReference type="AlphaFoldDB" id="A0AAE0WBR9"/>